<dbReference type="GO" id="GO:0046677">
    <property type="term" value="P:response to antibiotic"/>
    <property type="evidence" value="ECO:0007669"/>
    <property type="project" value="UniProtKB-KW"/>
</dbReference>
<dbReference type="GO" id="GO:0046353">
    <property type="term" value="F:aminoglycoside 3-N-acetyltransferase activity"/>
    <property type="evidence" value="ECO:0007669"/>
    <property type="project" value="UniProtKB-EC"/>
</dbReference>
<keyword evidence="4" id="KW-0046">Antibiotic resistance</keyword>
<gene>
    <name evidence="5" type="ORF">PM10SUCC1_21890</name>
</gene>
<name>A0A9W6LP80_9FUSO</name>
<organism evidence="5 6">
    <name type="scientific">Propionigenium maris DSM 9537</name>
    <dbReference type="NCBI Taxonomy" id="1123000"/>
    <lineage>
        <taxon>Bacteria</taxon>
        <taxon>Fusobacteriati</taxon>
        <taxon>Fusobacteriota</taxon>
        <taxon>Fusobacteriia</taxon>
        <taxon>Fusobacteriales</taxon>
        <taxon>Fusobacteriaceae</taxon>
        <taxon>Propionigenium</taxon>
    </lineage>
</organism>
<evidence type="ECO:0000313" key="5">
    <source>
        <dbReference type="EMBL" id="GLI56675.1"/>
    </source>
</evidence>
<reference evidence="5" key="1">
    <citation type="submission" date="2022-12" db="EMBL/GenBank/DDBJ databases">
        <title>Reference genome sequencing for broad-spectrum identification of bacterial and archaeal isolates by mass spectrometry.</title>
        <authorList>
            <person name="Sekiguchi Y."/>
            <person name="Tourlousse D.M."/>
        </authorList>
    </citation>
    <scope>NUCLEOTIDE SEQUENCE</scope>
    <source>
        <strain evidence="5">10succ1</strain>
    </source>
</reference>
<dbReference type="PANTHER" id="PTHR11104:SF0">
    <property type="entry name" value="SPBETA PROPHAGE-DERIVED AMINOGLYCOSIDE N(3')-ACETYLTRANSFERASE-LIKE PROTEIN YOKD"/>
    <property type="match status" value="1"/>
</dbReference>
<keyword evidence="3 4" id="KW-0012">Acyltransferase</keyword>
<dbReference type="Proteomes" id="UP001144471">
    <property type="component" value="Unassembled WGS sequence"/>
</dbReference>
<dbReference type="EMBL" id="BSDY01000009">
    <property type="protein sequence ID" value="GLI56675.1"/>
    <property type="molecule type" value="Genomic_DNA"/>
</dbReference>
<dbReference type="InterPro" id="IPR003679">
    <property type="entry name" value="Amioglycoside_AcTrfase"/>
</dbReference>
<evidence type="ECO:0000256" key="1">
    <source>
        <dbReference type="ARBA" id="ARBA00006383"/>
    </source>
</evidence>
<dbReference type="RefSeq" id="WP_281835969.1">
    <property type="nucleotide sequence ID" value="NZ_BSDY01000009.1"/>
</dbReference>
<dbReference type="PANTHER" id="PTHR11104">
    <property type="entry name" value="AMINOGLYCOSIDE N3-ACETYLTRANSFERASE"/>
    <property type="match status" value="1"/>
</dbReference>
<evidence type="ECO:0000313" key="6">
    <source>
        <dbReference type="Proteomes" id="UP001144471"/>
    </source>
</evidence>
<evidence type="ECO:0000256" key="4">
    <source>
        <dbReference type="RuleBase" id="RU365031"/>
    </source>
</evidence>
<keyword evidence="6" id="KW-1185">Reference proteome</keyword>
<evidence type="ECO:0000256" key="3">
    <source>
        <dbReference type="ARBA" id="ARBA00023315"/>
    </source>
</evidence>
<evidence type="ECO:0000256" key="2">
    <source>
        <dbReference type="ARBA" id="ARBA00022679"/>
    </source>
</evidence>
<dbReference type="EC" id="2.3.1.-" evidence="4"/>
<dbReference type="AlphaFoldDB" id="A0A9W6LP80"/>
<comment type="similarity">
    <text evidence="1 4">Belongs to the antibiotic N-acetyltransferase family.</text>
</comment>
<accession>A0A9W6LP80</accession>
<comment type="caution">
    <text evidence="5">The sequence shown here is derived from an EMBL/GenBank/DDBJ whole genome shotgun (WGS) entry which is preliminary data.</text>
</comment>
<comment type="catalytic activity">
    <reaction evidence="4">
        <text>a 2-deoxystreptamine antibiotic + acetyl-CoA = an N(3)-acetyl-2-deoxystreptamine antibiotic + CoA + H(+)</text>
        <dbReference type="Rhea" id="RHEA:12665"/>
        <dbReference type="ChEBI" id="CHEBI:15378"/>
        <dbReference type="ChEBI" id="CHEBI:57287"/>
        <dbReference type="ChEBI" id="CHEBI:57288"/>
        <dbReference type="ChEBI" id="CHEBI:57921"/>
        <dbReference type="ChEBI" id="CHEBI:77452"/>
        <dbReference type="EC" id="2.3.1.81"/>
    </reaction>
</comment>
<protein>
    <recommendedName>
        <fullName evidence="4">Aminoglycoside N(3)-acetyltransferase</fullName>
        <ecNumber evidence="4">2.3.1.-</ecNumber>
    </recommendedName>
</protein>
<dbReference type="Pfam" id="PF02522">
    <property type="entry name" value="Antibiotic_NAT"/>
    <property type="match status" value="1"/>
</dbReference>
<dbReference type="InterPro" id="IPR028345">
    <property type="entry name" value="Antibiotic_NAT-like"/>
</dbReference>
<proteinExistence type="inferred from homology"/>
<keyword evidence="2 4" id="KW-0808">Transferase</keyword>
<sequence>MQEAIKPKKRLITYDDLVGEFKKIGIEEGQTISVHISMSKIGWIVGGSETLIRALLYVVGDTGTIMMPSQTWKNLDPSTGVHWEQPEEWWPAIRENWPAYDPEVTPAIGMGSTAEMFRKWPGAKRSSHPARSFAALGPHAEYLVNNHDLENIFGEDSPLDKLYKLDGYVLLLGVGHNKNTSLHLAETRAEYPGKHCSRESSAMMVEGKRQWVTYETLAVDDEDFIQMGEEYNREKNISTQWVGGAETLFMRQRPLVEWAVKWMERNRGKK</sequence>
<dbReference type="SUPFAM" id="SSF110710">
    <property type="entry name" value="TTHA0583/YokD-like"/>
    <property type="match status" value="1"/>
</dbReference>